<evidence type="ECO:0000256" key="3">
    <source>
        <dbReference type="ARBA" id="ARBA00022801"/>
    </source>
</evidence>
<feature type="domain" description="Peptidase M48" evidence="7">
    <location>
        <begin position="89"/>
        <end position="258"/>
    </location>
</feature>
<keyword evidence="3 6" id="KW-0378">Hydrolase</keyword>
<evidence type="ECO:0000256" key="1">
    <source>
        <dbReference type="ARBA" id="ARBA00022670"/>
    </source>
</evidence>
<accession>A0ABW6IAI7</accession>
<organism evidence="8 9">
    <name type="scientific">Almyronema epifaneia S1</name>
    <dbReference type="NCBI Taxonomy" id="2991925"/>
    <lineage>
        <taxon>Bacteria</taxon>
        <taxon>Bacillati</taxon>
        <taxon>Cyanobacteriota</taxon>
        <taxon>Cyanophyceae</taxon>
        <taxon>Nodosilineales</taxon>
        <taxon>Nodosilineaceae</taxon>
        <taxon>Almyronema</taxon>
        <taxon>Almyronema epifaneia</taxon>
    </lineage>
</organism>
<sequence length="284" mass="31245">MQLTVIAKIKKYVGHRWLYGLMATVTAFGITIATPQASQAGLFDILFNGIQYIQLSNMSDRQEVNLGQQIDAQLRRQGLRVYSDNSAVDNYVDAIGARLVPHSDRPNIPFNFQVVRDNSVNAFATVGGQVYIHEGLIREADNEAELAGVIAHEIGHITGRHAIEQMKQVAIQRGILGAIGADQQLLVNIGVELALNLPNSRADERDADRRGFDTMGQAGYDQRGLRDFMQKLAASGSPPEFLSTHPNPSNRVQYLSEWLNEEATPTATAGMDSSAYQAQVRQLL</sequence>
<evidence type="ECO:0000256" key="5">
    <source>
        <dbReference type="ARBA" id="ARBA00023049"/>
    </source>
</evidence>
<comment type="cofactor">
    <cofactor evidence="6">
        <name>Zn(2+)</name>
        <dbReference type="ChEBI" id="CHEBI:29105"/>
    </cofactor>
    <text evidence="6">Binds 1 zinc ion per subunit.</text>
</comment>
<keyword evidence="1 6" id="KW-0645">Protease</keyword>
<keyword evidence="5 6" id="KW-0482">Metalloprotease</keyword>
<dbReference type="Pfam" id="PF01435">
    <property type="entry name" value="Peptidase_M48"/>
    <property type="match status" value="1"/>
</dbReference>
<dbReference type="InterPro" id="IPR051156">
    <property type="entry name" value="Mito/Outer_Membr_Metalloprot"/>
</dbReference>
<proteinExistence type="inferred from homology"/>
<evidence type="ECO:0000256" key="6">
    <source>
        <dbReference type="RuleBase" id="RU003983"/>
    </source>
</evidence>
<dbReference type="CDD" id="cd07333">
    <property type="entry name" value="M48C_bepA_like"/>
    <property type="match status" value="1"/>
</dbReference>
<dbReference type="PANTHER" id="PTHR22726:SF1">
    <property type="entry name" value="METALLOENDOPEPTIDASE OMA1, MITOCHONDRIAL"/>
    <property type="match status" value="1"/>
</dbReference>
<keyword evidence="4 6" id="KW-0862">Zinc</keyword>
<dbReference type="EMBL" id="JBHZOL010000020">
    <property type="protein sequence ID" value="MFE4105161.1"/>
    <property type="molecule type" value="Genomic_DNA"/>
</dbReference>
<evidence type="ECO:0000259" key="7">
    <source>
        <dbReference type="Pfam" id="PF01435"/>
    </source>
</evidence>
<comment type="similarity">
    <text evidence="6">Belongs to the peptidase M48 family.</text>
</comment>
<keyword evidence="2" id="KW-0479">Metal-binding</keyword>
<keyword evidence="9" id="KW-1185">Reference proteome</keyword>
<evidence type="ECO:0000313" key="8">
    <source>
        <dbReference type="EMBL" id="MFE4105161.1"/>
    </source>
</evidence>
<protein>
    <submittedName>
        <fullName evidence="8">M48 family metallopeptidase</fullName>
    </submittedName>
</protein>
<evidence type="ECO:0000256" key="4">
    <source>
        <dbReference type="ARBA" id="ARBA00022833"/>
    </source>
</evidence>
<evidence type="ECO:0000256" key="2">
    <source>
        <dbReference type="ARBA" id="ARBA00022723"/>
    </source>
</evidence>
<reference evidence="8 9" key="1">
    <citation type="submission" date="2024-10" db="EMBL/GenBank/DDBJ databases">
        <authorList>
            <person name="Ratan Roy A."/>
            <person name="Morales Sandoval P.H."/>
            <person name="De Los Santos Villalobos S."/>
            <person name="Chakraborty S."/>
            <person name="Mukherjee J."/>
        </authorList>
    </citation>
    <scope>NUCLEOTIDE SEQUENCE [LARGE SCALE GENOMIC DNA]</scope>
    <source>
        <strain evidence="8 9">S1</strain>
    </source>
</reference>
<gene>
    <name evidence="8" type="ORF">ACFVKH_02655</name>
</gene>
<dbReference type="Proteomes" id="UP001600165">
    <property type="component" value="Unassembled WGS sequence"/>
</dbReference>
<dbReference type="RefSeq" id="WP_377961243.1">
    <property type="nucleotide sequence ID" value="NZ_JBHZOL010000020.1"/>
</dbReference>
<comment type="caution">
    <text evidence="8">The sequence shown here is derived from an EMBL/GenBank/DDBJ whole genome shotgun (WGS) entry which is preliminary data.</text>
</comment>
<dbReference type="InterPro" id="IPR001915">
    <property type="entry name" value="Peptidase_M48"/>
</dbReference>
<dbReference type="PANTHER" id="PTHR22726">
    <property type="entry name" value="METALLOENDOPEPTIDASE OMA1"/>
    <property type="match status" value="1"/>
</dbReference>
<dbReference type="Gene3D" id="3.30.2010.10">
    <property type="entry name" value="Metalloproteases ('zincins'), catalytic domain"/>
    <property type="match status" value="1"/>
</dbReference>
<name>A0ABW6IAI7_9CYAN</name>
<evidence type="ECO:0000313" key="9">
    <source>
        <dbReference type="Proteomes" id="UP001600165"/>
    </source>
</evidence>